<accession>A0ABW0E8B5</accession>
<name>A0ABW0E8B5_9BACT</name>
<organism evidence="4 5">
    <name type="scientific">Adhaeribacter terreus</name>
    <dbReference type="NCBI Taxonomy" id="529703"/>
    <lineage>
        <taxon>Bacteria</taxon>
        <taxon>Pseudomonadati</taxon>
        <taxon>Bacteroidota</taxon>
        <taxon>Cytophagia</taxon>
        <taxon>Cytophagales</taxon>
        <taxon>Hymenobacteraceae</taxon>
        <taxon>Adhaeribacter</taxon>
    </lineage>
</organism>
<comment type="caution">
    <text evidence="4">The sequence shown here is derived from an EMBL/GenBank/DDBJ whole genome shotgun (WGS) entry which is preliminary data.</text>
</comment>
<evidence type="ECO:0000259" key="2">
    <source>
        <dbReference type="Pfam" id="PF00534"/>
    </source>
</evidence>
<dbReference type="CDD" id="cd03794">
    <property type="entry name" value="GT4_WbuB-like"/>
    <property type="match status" value="1"/>
</dbReference>
<dbReference type="Pfam" id="PF00534">
    <property type="entry name" value="Glycos_transf_1"/>
    <property type="match status" value="1"/>
</dbReference>
<keyword evidence="1" id="KW-0808">Transferase</keyword>
<dbReference type="PANTHER" id="PTHR46401:SF2">
    <property type="entry name" value="GLYCOSYLTRANSFERASE WBBK-RELATED"/>
    <property type="match status" value="1"/>
</dbReference>
<feature type="domain" description="Glycosyltransferase subfamily 4-like N-terminal" evidence="3">
    <location>
        <begin position="16"/>
        <end position="186"/>
    </location>
</feature>
<evidence type="ECO:0000313" key="4">
    <source>
        <dbReference type="EMBL" id="MFC5270564.1"/>
    </source>
</evidence>
<dbReference type="EMBL" id="JBHSKT010000004">
    <property type="protein sequence ID" value="MFC5270564.1"/>
    <property type="molecule type" value="Genomic_DNA"/>
</dbReference>
<dbReference type="RefSeq" id="WP_378016931.1">
    <property type="nucleotide sequence ID" value="NZ_JBHSKT010000004.1"/>
</dbReference>
<reference evidence="5" key="1">
    <citation type="journal article" date="2019" name="Int. J. Syst. Evol. Microbiol.">
        <title>The Global Catalogue of Microorganisms (GCM) 10K type strain sequencing project: providing services to taxonomists for standard genome sequencing and annotation.</title>
        <authorList>
            <consortium name="The Broad Institute Genomics Platform"/>
            <consortium name="The Broad Institute Genome Sequencing Center for Infectious Disease"/>
            <person name="Wu L."/>
            <person name="Ma J."/>
        </authorList>
    </citation>
    <scope>NUCLEOTIDE SEQUENCE [LARGE SCALE GENOMIC DNA]</scope>
    <source>
        <strain evidence="5">KACC 12602</strain>
    </source>
</reference>
<dbReference type="Pfam" id="PF13579">
    <property type="entry name" value="Glyco_trans_4_4"/>
    <property type="match status" value="1"/>
</dbReference>
<proteinExistence type="predicted"/>
<dbReference type="Proteomes" id="UP001596161">
    <property type="component" value="Unassembled WGS sequence"/>
</dbReference>
<dbReference type="PANTHER" id="PTHR46401">
    <property type="entry name" value="GLYCOSYLTRANSFERASE WBBK-RELATED"/>
    <property type="match status" value="1"/>
</dbReference>
<evidence type="ECO:0000259" key="3">
    <source>
        <dbReference type="Pfam" id="PF13579"/>
    </source>
</evidence>
<dbReference type="InterPro" id="IPR001296">
    <property type="entry name" value="Glyco_trans_1"/>
</dbReference>
<sequence>MRILYLHQYFRKPSEGGALRSYYLSSALAKAGHEVELITAYNGKTYKTETIAGVNVHYLPVAYDNRFGFPARIKAFLKFSWQSTRLAFKLENIDVCFATSTPLTIGIPALLLKKFRGTPYIFEVRDLWPEAPVQLGYIRNELLKTVLFWFEKLLYRNAAKIVALSPGMVAGVKKYKLPVPVFLIPNIADCQFFQPVFTEKISTLEPFIISYLGTLGRANRVDFLLDIARICQEKNLQQVKFIIAGSGAESRHLKQKAQKLNLHNVEFAGHFNRKQVQKLLNRSAATYTSFDKIPVLQTNSPNKFFDSLAAGKLCLVNTNGWLQDLVEKNNCGFYADPHQPAVFVQKLLPFLTDATFLKTCQQNARNLAEQEFSREKLSRQFVSLFGQ</sequence>
<dbReference type="SUPFAM" id="SSF53756">
    <property type="entry name" value="UDP-Glycosyltransferase/glycogen phosphorylase"/>
    <property type="match status" value="1"/>
</dbReference>
<keyword evidence="5" id="KW-1185">Reference proteome</keyword>
<dbReference type="Gene3D" id="3.40.50.2000">
    <property type="entry name" value="Glycogen Phosphorylase B"/>
    <property type="match status" value="2"/>
</dbReference>
<evidence type="ECO:0000256" key="1">
    <source>
        <dbReference type="ARBA" id="ARBA00022679"/>
    </source>
</evidence>
<evidence type="ECO:0000313" key="5">
    <source>
        <dbReference type="Proteomes" id="UP001596161"/>
    </source>
</evidence>
<feature type="domain" description="Glycosyl transferase family 1" evidence="2">
    <location>
        <begin position="205"/>
        <end position="366"/>
    </location>
</feature>
<dbReference type="InterPro" id="IPR028098">
    <property type="entry name" value="Glyco_trans_4-like_N"/>
</dbReference>
<gene>
    <name evidence="4" type="ORF">ACFPIB_08100</name>
</gene>
<protein>
    <submittedName>
        <fullName evidence="4">Glycosyltransferase family 4 protein</fullName>
    </submittedName>
</protein>